<keyword evidence="2 7" id="KW-0812">Transmembrane</keyword>
<feature type="transmembrane region" description="Helical" evidence="7">
    <location>
        <begin position="46"/>
        <end position="69"/>
    </location>
</feature>
<evidence type="ECO:0000313" key="10">
    <source>
        <dbReference type="Proteomes" id="UP000622797"/>
    </source>
</evidence>
<evidence type="ECO:0000256" key="5">
    <source>
        <dbReference type="ARBA" id="ARBA00038359"/>
    </source>
</evidence>
<sequence length="1168" mass="129568">MVKSPVSRASIRNTGVALIIVASIAVAFRLYFGIVHHKRFRIEDIWLASCYIFFIVLAILYLYIVPAFFRLTDLGEGLIEPYATANDDALFIQKGLFTVSACLWFCLWSAKFSLLWMYKKLLVQLPFYMKLWYALVGFCVVTLIGTIITLFLACSSMEAWFAVGKCTTPRDVKAAAVSMWFAYAVDVLTDLLIMLLPLRLIIALQMPLSRKLSIAALFCLGWVCIIASTVRVTQLGQPGGQPTVPWLALWGTIEAAIAVIIVTGPGLYRLAKLHSRSRRDYYAETSRTKTSHNKSKSRGQTTNHGQTELQPYPNAHASVMAGHPSSSQEGLVNTPKYDIRVTKEVSINSLEEGNGSKKKKKHLCLISESEPHAAIISLKPTTRMNKPLKSFVNDTKLLAKKALKLPLKAYTETVQKCTTLLRAVGLGIVTITRGPEERKKLFTDSRKVALARCGVHILPSSVSIILITINLLGYFIGGELQGSQDGDSIKLGILQICAKVQELLVVASLSTVIFHVLRSELVFGPGLPLGLMGAGYKFTSLSFFWSSEFWGSVTYNKQAPRYRKVFIFGLLVVSGVLAVLAGPTSAVLMIPRELDWKTGGCNFYLNGTKEEMWPQRPDLPILNCSGSTWMNNSRCLANGYQSIHETFSNRRGNSQSGIVALQIADSDLRKNVHARVREPYEPWVETWAFTAHAPSAIMQAASFTLWISALNYLISLADSITHPNPKLLGYGSSRTAVVETELPAARVVCNDETILIERNATFVEGKFPMLPEYSLRWRTNPSDGQFMTWFESVDVTGIVLPMVSIPSQTSIMVKPIDLPPIPEQASSVGAILLSSDDTNTSRWIMQTCSVDARWAKGKTEITENYISVKYDFGADQPRSLVDSEVEVAGFGWGGFVPPEDGTWRRINVSAEWLDALNPEIPGNNQDEASQGSRRQTTIESIIEASAHGNLGDQESTLLRELALAVTVVDGLSRSSSYRTANYSSMFEPLVSEPWDKSSAKSLVRLGGPRNTPEGKEAIKNAKLKMQMHLRGYAMSVVGWFDYLCIAVLLTHAVIALAHSIWIVWHEKTSDAWENITELMALCLNSERPDLTGEDELSNTSAGVRTWMPTRQVGWVEAYKSRDAASAMTCSSTEYREQLQLRFGRGRHTKGTERDSQFQVEVKAEYGRL</sequence>
<feature type="compositionally biased region" description="Polar residues" evidence="6">
    <location>
        <begin position="922"/>
        <end position="936"/>
    </location>
</feature>
<evidence type="ECO:0000256" key="4">
    <source>
        <dbReference type="ARBA" id="ARBA00023136"/>
    </source>
</evidence>
<feature type="region of interest" description="Disordered" evidence="6">
    <location>
        <begin position="281"/>
        <end position="310"/>
    </location>
</feature>
<accession>A0A8H4TZB9</accession>
<evidence type="ECO:0000313" key="9">
    <source>
        <dbReference type="EMBL" id="KAF4966900.1"/>
    </source>
</evidence>
<evidence type="ECO:0000256" key="7">
    <source>
        <dbReference type="SAM" id="Phobius"/>
    </source>
</evidence>
<dbReference type="InterPro" id="IPR049326">
    <property type="entry name" value="Rhodopsin_dom_fungi"/>
</dbReference>
<dbReference type="EMBL" id="JABEXW010000264">
    <property type="protein sequence ID" value="KAF4966900.1"/>
    <property type="molecule type" value="Genomic_DNA"/>
</dbReference>
<reference evidence="9" key="1">
    <citation type="journal article" date="2020" name="BMC Genomics">
        <title>Correction to: Identification and distribution of gene clusters required for synthesis of sphingolipid metabolism inhibitors in diverse species of the filamentous fungus Fusarium.</title>
        <authorList>
            <person name="Kim H.S."/>
            <person name="Lohmar J.M."/>
            <person name="Busman M."/>
            <person name="Brown D.W."/>
            <person name="Naumann T.A."/>
            <person name="Divon H.H."/>
            <person name="Lysoe E."/>
            <person name="Uhlig S."/>
            <person name="Proctor R.H."/>
        </authorList>
    </citation>
    <scope>NUCLEOTIDE SEQUENCE</scope>
    <source>
        <strain evidence="9">NRRL 20472</strain>
    </source>
</reference>
<evidence type="ECO:0000256" key="2">
    <source>
        <dbReference type="ARBA" id="ARBA00022692"/>
    </source>
</evidence>
<feature type="region of interest" description="Disordered" evidence="6">
    <location>
        <begin position="917"/>
        <end position="936"/>
    </location>
</feature>
<evidence type="ECO:0000256" key="6">
    <source>
        <dbReference type="SAM" id="MobiDB-lite"/>
    </source>
</evidence>
<dbReference type="GO" id="GO:0016020">
    <property type="term" value="C:membrane"/>
    <property type="evidence" value="ECO:0007669"/>
    <property type="project" value="UniProtKB-SubCell"/>
</dbReference>
<reference evidence="9" key="2">
    <citation type="submission" date="2020-05" db="EMBL/GenBank/DDBJ databases">
        <authorList>
            <person name="Kim H.-S."/>
            <person name="Proctor R.H."/>
            <person name="Brown D.W."/>
        </authorList>
    </citation>
    <scope>NUCLEOTIDE SEQUENCE</scope>
    <source>
        <strain evidence="9">NRRL 20472</strain>
    </source>
</reference>
<protein>
    <recommendedName>
        <fullName evidence="8">Rhodopsin domain-containing protein</fullName>
    </recommendedName>
</protein>
<dbReference type="PANTHER" id="PTHR33048:SF146">
    <property type="entry name" value="INTEGRAL MEMBRANE PROTEIN"/>
    <property type="match status" value="1"/>
</dbReference>
<dbReference type="OrthoDB" id="5342924at2759"/>
<proteinExistence type="inferred from homology"/>
<comment type="subcellular location">
    <subcellularLocation>
        <location evidence="1">Membrane</location>
        <topology evidence="1">Multi-pass membrane protein</topology>
    </subcellularLocation>
</comment>
<feature type="transmembrane region" description="Helical" evidence="7">
    <location>
        <begin position="131"/>
        <end position="153"/>
    </location>
</feature>
<organism evidence="9 10">
    <name type="scientific">Fusarium sarcochroum</name>
    <dbReference type="NCBI Taxonomy" id="1208366"/>
    <lineage>
        <taxon>Eukaryota</taxon>
        <taxon>Fungi</taxon>
        <taxon>Dikarya</taxon>
        <taxon>Ascomycota</taxon>
        <taxon>Pezizomycotina</taxon>
        <taxon>Sordariomycetes</taxon>
        <taxon>Hypocreomycetidae</taxon>
        <taxon>Hypocreales</taxon>
        <taxon>Nectriaceae</taxon>
        <taxon>Fusarium</taxon>
        <taxon>Fusarium lateritium species complex</taxon>
    </lineage>
</organism>
<evidence type="ECO:0000256" key="1">
    <source>
        <dbReference type="ARBA" id="ARBA00004141"/>
    </source>
</evidence>
<feature type="transmembrane region" description="Helical" evidence="7">
    <location>
        <begin position="180"/>
        <end position="202"/>
    </location>
</feature>
<comment type="caution">
    <text evidence="9">The sequence shown here is derived from an EMBL/GenBank/DDBJ whole genome shotgun (WGS) entry which is preliminary data.</text>
</comment>
<dbReference type="Proteomes" id="UP000622797">
    <property type="component" value="Unassembled WGS sequence"/>
</dbReference>
<feature type="domain" description="Rhodopsin" evidence="8">
    <location>
        <begin position="29"/>
        <end position="270"/>
    </location>
</feature>
<gene>
    <name evidence="9" type="ORF">FSARC_5464</name>
</gene>
<comment type="similarity">
    <text evidence="5">Belongs to the SAT4 family.</text>
</comment>
<evidence type="ECO:0000259" key="8">
    <source>
        <dbReference type="Pfam" id="PF20684"/>
    </source>
</evidence>
<feature type="transmembrane region" description="Helical" evidence="7">
    <location>
        <begin position="15"/>
        <end position="34"/>
    </location>
</feature>
<evidence type="ECO:0000256" key="3">
    <source>
        <dbReference type="ARBA" id="ARBA00022989"/>
    </source>
</evidence>
<feature type="transmembrane region" description="Helical" evidence="7">
    <location>
        <begin position="89"/>
        <end position="110"/>
    </location>
</feature>
<dbReference type="PANTHER" id="PTHR33048">
    <property type="entry name" value="PTH11-LIKE INTEGRAL MEMBRANE PROTEIN (AFU_ORTHOLOGUE AFUA_5G11245)"/>
    <property type="match status" value="1"/>
</dbReference>
<dbReference type="InterPro" id="IPR052337">
    <property type="entry name" value="SAT4-like"/>
</dbReference>
<name>A0A8H4TZB9_9HYPO</name>
<feature type="transmembrane region" description="Helical" evidence="7">
    <location>
        <begin position="449"/>
        <end position="472"/>
    </location>
</feature>
<keyword evidence="3 7" id="KW-1133">Transmembrane helix</keyword>
<dbReference type="AlphaFoldDB" id="A0A8H4TZB9"/>
<feature type="transmembrane region" description="Helical" evidence="7">
    <location>
        <begin position="214"/>
        <end position="234"/>
    </location>
</feature>
<feature type="compositionally biased region" description="Polar residues" evidence="6">
    <location>
        <begin position="298"/>
        <end position="309"/>
    </location>
</feature>
<keyword evidence="4 7" id="KW-0472">Membrane</keyword>
<feature type="transmembrane region" description="Helical" evidence="7">
    <location>
        <begin position="526"/>
        <end position="545"/>
    </location>
</feature>
<feature type="transmembrane region" description="Helical" evidence="7">
    <location>
        <begin position="565"/>
        <end position="590"/>
    </location>
</feature>
<keyword evidence="10" id="KW-1185">Reference proteome</keyword>
<dbReference type="Pfam" id="PF20684">
    <property type="entry name" value="Fung_rhodopsin"/>
    <property type="match status" value="1"/>
</dbReference>
<feature type="transmembrane region" description="Helical" evidence="7">
    <location>
        <begin position="246"/>
        <end position="268"/>
    </location>
</feature>